<organism evidence="1 2">
    <name type="scientific">Methanocorpusculum vombati</name>
    <dbReference type="NCBI Taxonomy" id="3002864"/>
    <lineage>
        <taxon>Archaea</taxon>
        <taxon>Methanobacteriati</taxon>
        <taxon>Methanobacteriota</taxon>
        <taxon>Stenosarchaea group</taxon>
        <taxon>Methanomicrobia</taxon>
        <taxon>Methanomicrobiales</taxon>
        <taxon>Methanocorpusculaceae</taxon>
        <taxon>Methanocorpusculum</taxon>
    </lineage>
</organism>
<accession>A0ABT4IK64</accession>
<dbReference type="CDD" id="cd22231">
    <property type="entry name" value="RHH_NikR_HicB-like"/>
    <property type="match status" value="1"/>
</dbReference>
<keyword evidence="2" id="KW-1185">Reference proteome</keyword>
<dbReference type="Proteomes" id="UP001141336">
    <property type="component" value="Unassembled WGS sequence"/>
</dbReference>
<gene>
    <name evidence="1" type="ORF">O0S09_02480</name>
</gene>
<protein>
    <submittedName>
        <fullName evidence="1">Ribbon-helix-helix domain-containing protein</fullName>
    </submittedName>
</protein>
<evidence type="ECO:0000313" key="1">
    <source>
        <dbReference type="EMBL" id="MCZ0862121.1"/>
    </source>
</evidence>
<name>A0ABT4IK64_9EURY</name>
<reference evidence="1" key="1">
    <citation type="submission" date="2022-12" db="EMBL/GenBank/DDBJ databases">
        <title>Isolation and characterisation of novel Methanocorpusculum spp. from native Australian herbivores indicates the genus is ancestrally host-associated.</title>
        <authorList>
            <person name="Volmer J.G."/>
            <person name="Soo R.M."/>
            <person name="Evans P.N."/>
            <person name="Hoedt E.C."/>
            <person name="Astorga Alsina A.L."/>
            <person name="Woodcroft B.J."/>
            <person name="Tyson G.W."/>
            <person name="Hugenholtz P."/>
            <person name="Morrison M."/>
        </authorList>
    </citation>
    <scope>NUCLEOTIDE SEQUENCE</scope>
    <source>
        <strain evidence="1">CW153</strain>
    </source>
</reference>
<sequence length="156" mass="17748">MTTRIAYFRLPADLLDRLDLAIRRMGYPSRSDYFTACALVTLHQPGETAEQLDPQTTCWITATVATAETLSRELFALIKTISHSVLAVKGVTAAWRHTGDILRRELYQRTGIWATDQEICRELKAYEIVHHTEFLYQRSSVLAEQHGIAPGRRTDT</sequence>
<comment type="caution">
    <text evidence="1">The sequence shown here is derived from an EMBL/GenBank/DDBJ whole genome shotgun (WGS) entry which is preliminary data.</text>
</comment>
<evidence type="ECO:0000313" key="2">
    <source>
        <dbReference type="Proteomes" id="UP001141336"/>
    </source>
</evidence>
<dbReference type="RefSeq" id="WP_268922337.1">
    <property type="nucleotide sequence ID" value="NZ_JAPTGC010000003.1"/>
</dbReference>
<dbReference type="EMBL" id="JAPTGC010000003">
    <property type="protein sequence ID" value="MCZ0862121.1"/>
    <property type="molecule type" value="Genomic_DNA"/>
</dbReference>
<proteinExistence type="predicted"/>